<evidence type="ECO:0000259" key="4">
    <source>
        <dbReference type="SMART" id="SM00563"/>
    </source>
</evidence>
<evidence type="ECO:0000256" key="2">
    <source>
        <dbReference type="ARBA" id="ARBA00022679"/>
    </source>
</evidence>
<evidence type="ECO:0000256" key="3">
    <source>
        <dbReference type="ARBA" id="ARBA00023315"/>
    </source>
</evidence>
<organism evidence="5 6">
    <name type="scientific">Clydaea vesicula</name>
    <dbReference type="NCBI Taxonomy" id="447962"/>
    <lineage>
        <taxon>Eukaryota</taxon>
        <taxon>Fungi</taxon>
        <taxon>Fungi incertae sedis</taxon>
        <taxon>Chytridiomycota</taxon>
        <taxon>Chytridiomycota incertae sedis</taxon>
        <taxon>Chytridiomycetes</taxon>
        <taxon>Lobulomycetales</taxon>
        <taxon>Lobulomycetaceae</taxon>
        <taxon>Clydaea</taxon>
    </lineage>
</organism>
<gene>
    <name evidence="5" type="ORF">HK099_001055</name>
</gene>
<dbReference type="GO" id="GO:0012505">
    <property type="term" value="C:endomembrane system"/>
    <property type="evidence" value="ECO:0007669"/>
    <property type="project" value="TreeGrafter"/>
</dbReference>
<dbReference type="AlphaFoldDB" id="A0AAD5TUE6"/>
<dbReference type="InterPro" id="IPR032098">
    <property type="entry name" value="Acyltransf_C"/>
</dbReference>
<feature type="non-terminal residue" evidence="5">
    <location>
        <position position="267"/>
    </location>
</feature>
<dbReference type="PANTHER" id="PTHR10983:SF24">
    <property type="entry name" value="1-ACYLGLYCEROL-3-PHOSPHATE O-ACYLTRANSFERASE 3, ISOFORM E-RELATED"/>
    <property type="match status" value="1"/>
</dbReference>
<keyword evidence="3" id="KW-0012">Acyltransferase</keyword>
<comment type="similarity">
    <text evidence="1">Belongs to the 1-acyl-sn-glycerol-3-phosphate acyltransferase family.</text>
</comment>
<keyword evidence="2" id="KW-0808">Transferase</keyword>
<dbReference type="SUPFAM" id="SSF69593">
    <property type="entry name" value="Glycerol-3-phosphate (1)-acyltransferase"/>
    <property type="match status" value="1"/>
</dbReference>
<evidence type="ECO:0000313" key="5">
    <source>
        <dbReference type="EMBL" id="KAJ3204690.1"/>
    </source>
</evidence>
<dbReference type="EMBL" id="JADGJW010001274">
    <property type="protein sequence ID" value="KAJ3204690.1"/>
    <property type="molecule type" value="Genomic_DNA"/>
</dbReference>
<comment type="caution">
    <text evidence="5">The sequence shown here is derived from an EMBL/GenBank/DDBJ whole genome shotgun (WGS) entry which is preliminary data.</text>
</comment>
<evidence type="ECO:0000313" key="6">
    <source>
        <dbReference type="Proteomes" id="UP001211065"/>
    </source>
</evidence>
<accession>A0AAD5TUE6</accession>
<proteinExistence type="inferred from homology"/>
<evidence type="ECO:0000256" key="1">
    <source>
        <dbReference type="ARBA" id="ARBA00008655"/>
    </source>
</evidence>
<sequence>SQMVFHFEKINGARVTYSGDDIPEKENAIVISNHLGFTDIYLLHGFAQLKKMLSAQRYFAKDSLKWMPIFGWGLYLMGFIFLKRDWLADRGRIEEVFSGIKQRRSPIWIVSYVEGSRITKEKLQKSKVFAKKRNLPALRYLMVPRTKGFVATINSFREDGLIKAVYDLTLIYYNSKTNEMQHAPNIARVYSDNLKEYKFHVHVKRHLIKDLPNSEEELTNWLLQQWKEKDDYLEDYRLKNNWNFSSTLSSDNDETDKVKNSIKKKIN</sequence>
<reference evidence="5" key="1">
    <citation type="submission" date="2020-05" db="EMBL/GenBank/DDBJ databases">
        <title>Phylogenomic resolution of chytrid fungi.</title>
        <authorList>
            <person name="Stajich J.E."/>
            <person name="Amses K."/>
            <person name="Simmons R."/>
            <person name="Seto K."/>
            <person name="Myers J."/>
            <person name="Bonds A."/>
            <person name="Quandt C.A."/>
            <person name="Barry K."/>
            <person name="Liu P."/>
            <person name="Grigoriev I."/>
            <person name="Longcore J.E."/>
            <person name="James T.Y."/>
        </authorList>
    </citation>
    <scope>NUCLEOTIDE SEQUENCE</scope>
    <source>
        <strain evidence="5">JEL0476</strain>
    </source>
</reference>
<dbReference type="GO" id="GO:0003841">
    <property type="term" value="F:1-acylglycerol-3-phosphate O-acyltransferase activity"/>
    <property type="evidence" value="ECO:0007669"/>
    <property type="project" value="TreeGrafter"/>
</dbReference>
<dbReference type="PANTHER" id="PTHR10983">
    <property type="entry name" value="1-ACYLGLYCEROL-3-PHOSPHATE ACYLTRANSFERASE-RELATED"/>
    <property type="match status" value="1"/>
</dbReference>
<dbReference type="Pfam" id="PF01553">
    <property type="entry name" value="Acyltransferase"/>
    <property type="match status" value="1"/>
</dbReference>
<dbReference type="SMART" id="SM00563">
    <property type="entry name" value="PlsC"/>
    <property type="match status" value="1"/>
</dbReference>
<keyword evidence="6" id="KW-1185">Reference proteome</keyword>
<name>A0AAD5TUE6_9FUNG</name>
<dbReference type="InterPro" id="IPR002123">
    <property type="entry name" value="Plipid/glycerol_acylTrfase"/>
</dbReference>
<feature type="domain" description="Phospholipid/glycerol acyltransferase" evidence="4">
    <location>
        <begin position="28"/>
        <end position="150"/>
    </location>
</feature>
<dbReference type="CDD" id="cd07990">
    <property type="entry name" value="LPLAT_LCLAT1-like"/>
    <property type="match status" value="1"/>
</dbReference>
<dbReference type="Pfam" id="PF16076">
    <property type="entry name" value="Acyltransf_C"/>
    <property type="match status" value="1"/>
</dbReference>
<dbReference type="Proteomes" id="UP001211065">
    <property type="component" value="Unassembled WGS sequence"/>
</dbReference>
<protein>
    <recommendedName>
        <fullName evidence="4">Phospholipid/glycerol acyltransferase domain-containing protein</fullName>
    </recommendedName>
</protein>